<evidence type="ECO:0000256" key="3">
    <source>
        <dbReference type="ARBA" id="ARBA00005842"/>
    </source>
</evidence>
<dbReference type="InterPro" id="IPR027417">
    <property type="entry name" value="P-loop_NTPase"/>
</dbReference>
<dbReference type="NCBIfam" id="TIGR00174">
    <property type="entry name" value="miaA"/>
    <property type="match status" value="1"/>
</dbReference>
<comment type="subunit">
    <text evidence="10">Monomer.</text>
</comment>
<dbReference type="GO" id="GO:0006400">
    <property type="term" value="P:tRNA modification"/>
    <property type="evidence" value="ECO:0007669"/>
    <property type="project" value="TreeGrafter"/>
</dbReference>
<keyword evidence="6 10" id="KW-0547">Nucleotide-binding</keyword>
<dbReference type="Proteomes" id="UP000319817">
    <property type="component" value="Chromosome"/>
</dbReference>
<evidence type="ECO:0000256" key="10">
    <source>
        <dbReference type="HAMAP-Rule" id="MF_00185"/>
    </source>
</evidence>
<dbReference type="GO" id="GO:0005524">
    <property type="term" value="F:ATP binding"/>
    <property type="evidence" value="ECO:0007669"/>
    <property type="project" value="UniProtKB-UniRule"/>
</dbReference>
<organism evidence="15 16">
    <name type="scientific">Stieleria marina</name>
    <dbReference type="NCBI Taxonomy" id="1930275"/>
    <lineage>
        <taxon>Bacteria</taxon>
        <taxon>Pseudomonadati</taxon>
        <taxon>Planctomycetota</taxon>
        <taxon>Planctomycetia</taxon>
        <taxon>Pirellulales</taxon>
        <taxon>Pirellulaceae</taxon>
        <taxon>Stieleria</taxon>
    </lineage>
</organism>
<dbReference type="InterPro" id="IPR039657">
    <property type="entry name" value="Dimethylallyltransferase"/>
</dbReference>
<dbReference type="Gene3D" id="3.40.50.300">
    <property type="entry name" value="P-loop containing nucleotide triphosphate hydrolases"/>
    <property type="match status" value="1"/>
</dbReference>
<feature type="site" description="Interaction with substrate tRNA" evidence="10">
    <location>
        <position position="127"/>
    </location>
</feature>
<evidence type="ECO:0000256" key="12">
    <source>
        <dbReference type="RuleBase" id="RU003784"/>
    </source>
</evidence>
<evidence type="ECO:0000256" key="14">
    <source>
        <dbReference type="SAM" id="MobiDB-lite"/>
    </source>
</evidence>
<dbReference type="FunFam" id="1.10.20.140:FF:000001">
    <property type="entry name" value="tRNA dimethylallyltransferase"/>
    <property type="match status" value="1"/>
</dbReference>
<evidence type="ECO:0000256" key="6">
    <source>
        <dbReference type="ARBA" id="ARBA00022741"/>
    </source>
</evidence>
<dbReference type="PANTHER" id="PTHR11088:SF60">
    <property type="entry name" value="TRNA DIMETHYLALLYLTRANSFERASE"/>
    <property type="match status" value="1"/>
</dbReference>
<dbReference type="OrthoDB" id="9776390at2"/>
<evidence type="ECO:0000256" key="11">
    <source>
        <dbReference type="RuleBase" id="RU003783"/>
    </source>
</evidence>
<protein>
    <recommendedName>
        <fullName evidence="10">tRNA dimethylallyltransferase</fullName>
        <ecNumber evidence="10">2.5.1.75</ecNumber>
    </recommendedName>
    <alternativeName>
        <fullName evidence="10">Dimethylallyl diphosphate:tRNA dimethylallyltransferase</fullName>
        <shortName evidence="10">DMAPP:tRNA dimethylallyltransferase</shortName>
        <shortName evidence="10">DMATase</shortName>
    </alternativeName>
    <alternativeName>
        <fullName evidence="10">Isopentenyl-diphosphate:tRNA isopentenyltransferase</fullName>
        <shortName evidence="10">IPP transferase</shortName>
        <shortName evidence="10">IPPT</shortName>
        <shortName evidence="10">IPTase</shortName>
    </alternativeName>
</protein>
<feature type="compositionally biased region" description="Polar residues" evidence="14">
    <location>
        <begin position="11"/>
        <end position="20"/>
    </location>
</feature>
<dbReference type="AlphaFoldDB" id="A0A517NZK5"/>
<comment type="catalytic activity">
    <reaction evidence="9 10 11">
        <text>adenosine(37) in tRNA + dimethylallyl diphosphate = N(6)-dimethylallyladenosine(37) in tRNA + diphosphate</text>
        <dbReference type="Rhea" id="RHEA:26482"/>
        <dbReference type="Rhea" id="RHEA-COMP:10162"/>
        <dbReference type="Rhea" id="RHEA-COMP:10375"/>
        <dbReference type="ChEBI" id="CHEBI:33019"/>
        <dbReference type="ChEBI" id="CHEBI:57623"/>
        <dbReference type="ChEBI" id="CHEBI:74411"/>
        <dbReference type="ChEBI" id="CHEBI:74415"/>
        <dbReference type="EC" id="2.5.1.75"/>
    </reaction>
</comment>
<dbReference type="Pfam" id="PF01715">
    <property type="entry name" value="IPPT"/>
    <property type="match status" value="1"/>
</dbReference>
<dbReference type="PANTHER" id="PTHR11088">
    <property type="entry name" value="TRNA DIMETHYLALLYLTRANSFERASE"/>
    <property type="match status" value="1"/>
</dbReference>
<proteinExistence type="inferred from homology"/>
<evidence type="ECO:0000256" key="4">
    <source>
        <dbReference type="ARBA" id="ARBA00022679"/>
    </source>
</evidence>
<dbReference type="Gene3D" id="1.10.20.140">
    <property type="match status" value="1"/>
</dbReference>
<sequence length="333" mass="37022">MQHDEAPRLEPSNSDSSDTQGDVLAPLVDDAIVLTGPTASGKSDVAIELAQKIDGEILSLDSVAVYRGMDIGSAKPSPDDQLRVVHHLIDVVDPDEEYSVACYLQSAREIVRDLKQRGKRAIFVGGTPMFLKGVLRGFDPGPPADWDFRKAVEDDVKQHGAEALRQRLRQVDPVAAHRIGPNDVRRMTRALEVARWAGQPLTHRQSQFDRARAAKDCSVFAMKVPRAELHARINQRVETMFQSGIVDEVRGLLDRYQSLSRTAAQGVGYRELIEYVRDGGDLDRIKEEIAAHTRQLARRQETWFRSFTEIRPIDAAEVIDATALAEKIAAQVG</sequence>
<keyword evidence="8 10" id="KW-0460">Magnesium</keyword>
<gene>
    <name evidence="10 15" type="primary">miaA</name>
    <name evidence="15" type="ORF">K239x_45660</name>
</gene>
<comment type="caution">
    <text evidence="10">Lacks conserved residue(s) required for the propagation of feature annotation.</text>
</comment>
<name>A0A517NZK5_9BACT</name>
<keyword evidence="7 10" id="KW-0067">ATP-binding</keyword>
<comment type="function">
    <text evidence="2 10 12">Catalyzes the transfer of a dimethylallyl group onto the adenine at position 37 in tRNAs that read codons beginning with uridine, leading to the formation of N6-(dimethylallyl)adenosine (i(6)A).</text>
</comment>
<dbReference type="EC" id="2.5.1.75" evidence="10"/>
<dbReference type="GO" id="GO:0052381">
    <property type="term" value="F:tRNA dimethylallyltransferase activity"/>
    <property type="evidence" value="ECO:0007669"/>
    <property type="project" value="UniProtKB-UniRule"/>
</dbReference>
<keyword evidence="4 10" id="KW-0808">Transferase</keyword>
<evidence type="ECO:0000256" key="7">
    <source>
        <dbReference type="ARBA" id="ARBA00022840"/>
    </source>
</evidence>
<dbReference type="HAMAP" id="MF_00185">
    <property type="entry name" value="IPP_trans"/>
    <property type="match status" value="1"/>
</dbReference>
<accession>A0A517NZK5</accession>
<reference evidence="15 16" key="1">
    <citation type="submission" date="2019-02" db="EMBL/GenBank/DDBJ databases">
        <title>Deep-cultivation of Planctomycetes and their phenomic and genomic characterization uncovers novel biology.</title>
        <authorList>
            <person name="Wiegand S."/>
            <person name="Jogler M."/>
            <person name="Boedeker C."/>
            <person name="Pinto D."/>
            <person name="Vollmers J."/>
            <person name="Rivas-Marin E."/>
            <person name="Kohn T."/>
            <person name="Peeters S.H."/>
            <person name="Heuer A."/>
            <person name="Rast P."/>
            <person name="Oberbeckmann S."/>
            <person name="Bunk B."/>
            <person name="Jeske O."/>
            <person name="Meyerdierks A."/>
            <person name="Storesund J.E."/>
            <person name="Kallscheuer N."/>
            <person name="Luecker S."/>
            <person name="Lage O.M."/>
            <person name="Pohl T."/>
            <person name="Merkel B.J."/>
            <person name="Hornburger P."/>
            <person name="Mueller R.-W."/>
            <person name="Bruemmer F."/>
            <person name="Labrenz M."/>
            <person name="Spormann A.M."/>
            <person name="Op den Camp H."/>
            <person name="Overmann J."/>
            <person name="Amann R."/>
            <person name="Jetten M.S.M."/>
            <person name="Mascher T."/>
            <person name="Medema M.H."/>
            <person name="Devos D.P."/>
            <person name="Kaster A.-K."/>
            <person name="Ovreas L."/>
            <person name="Rohde M."/>
            <person name="Galperin M.Y."/>
            <person name="Jogler C."/>
        </authorList>
    </citation>
    <scope>NUCLEOTIDE SEQUENCE [LARGE SCALE GENOMIC DNA]</scope>
    <source>
        <strain evidence="15 16">K23_9</strain>
    </source>
</reference>
<feature type="binding site" evidence="10">
    <location>
        <begin position="38"/>
        <end position="43"/>
    </location>
    <ligand>
        <name>substrate</name>
    </ligand>
</feature>
<evidence type="ECO:0000256" key="8">
    <source>
        <dbReference type="ARBA" id="ARBA00022842"/>
    </source>
</evidence>
<feature type="region of interest" description="Interaction with substrate tRNA" evidence="10">
    <location>
        <begin position="61"/>
        <end position="64"/>
    </location>
</feature>
<dbReference type="InterPro" id="IPR018022">
    <property type="entry name" value="IPT"/>
</dbReference>
<evidence type="ECO:0000256" key="13">
    <source>
        <dbReference type="RuleBase" id="RU003785"/>
    </source>
</evidence>
<dbReference type="EMBL" id="CP036526">
    <property type="protein sequence ID" value="QDT12556.1"/>
    <property type="molecule type" value="Genomic_DNA"/>
</dbReference>
<comment type="similarity">
    <text evidence="3 10 13">Belongs to the IPP transferase family.</text>
</comment>
<evidence type="ECO:0000256" key="9">
    <source>
        <dbReference type="ARBA" id="ARBA00049563"/>
    </source>
</evidence>
<feature type="site" description="Interaction with substrate tRNA" evidence="10">
    <location>
        <position position="149"/>
    </location>
</feature>
<evidence type="ECO:0000256" key="1">
    <source>
        <dbReference type="ARBA" id="ARBA00001946"/>
    </source>
</evidence>
<evidence type="ECO:0000313" key="15">
    <source>
        <dbReference type="EMBL" id="QDT12556.1"/>
    </source>
</evidence>
<evidence type="ECO:0000256" key="5">
    <source>
        <dbReference type="ARBA" id="ARBA00022694"/>
    </source>
</evidence>
<evidence type="ECO:0000313" key="16">
    <source>
        <dbReference type="Proteomes" id="UP000319817"/>
    </source>
</evidence>
<feature type="binding site" evidence="10">
    <location>
        <begin position="36"/>
        <end position="43"/>
    </location>
    <ligand>
        <name>ATP</name>
        <dbReference type="ChEBI" id="CHEBI:30616"/>
    </ligand>
</feature>
<keyword evidence="5 10" id="KW-0819">tRNA processing</keyword>
<evidence type="ECO:0000256" key="2">
    <source>
        <dbReference type="ARBA" id="ARBA00003213"/>
    </source>
</evidence>
<dbReference type="SUPFAM" id="SSF52540">
    <property type="entry name" value="P-loop containing nucleoside triphosphate hydrolases"/>
    <property type="match status" value="2"/>
</dbReference>
<comment type="cofactor">
    <cofactor evidence="1 10">
        <name>Mg(2+)</name>
        <dbReference type="ChEBI" id="CHEBI:18420"/>
    </cofactor>
</comment>
<feature type="region of interest" description="Disordered" evidence="14">
    <location>
        <begin position="1"/>
        <end position="22"/>
    </location>
</feature>
<keyword evidence="16" id="KW-1185">Reference proteome</keyword>